<evidence type="ECO:0000313" key="2">
    <source>
        <dbReference type="EMBL" id="MBC8434184.1"/>
    </source>
</evidence>
<dbReference type="EMBL" id="JACNIG010000396">
    <property type="protein sequence ID" value="MBC8434184.1"/>
    <property type="molecule type" value="Genomic_DNA"/>
</dbReference>
<evidence type="ECO:0008006" key="4">
    <source>
        <dbReference type="Google" id="ProtNLM"/>
    </source>
</evidence>
<proteinExistence type="predicted"/>
<comment type="caution">
    <text evidence="2">The sequence shown here is derived from an EMBL/GenBank/DDBJ whole genome shotgun (WGS) entry which is preliminary data.</text>
</comment>
<feature type="chain" id="PRO_5035277383" description="Bacterial CdiA-CT RNAse A domain-containing protein" evidence="1">
    <location>
        <begin position="24"/>
        <end position="284"/>
    </location>
</feature>
<keyword evidence="1" id="KW-0732">Signal</keyword>
<evidence type="ECO:0000313" key="3">
    <source>
        <dbReference type="Proteomes" id="UP000605201"/>
    </source>
</evidence>
<protein>
    <recommendedName>
        <fullName evidence="4">Bacterial CdiA-CT RNAse A domain-containing protein</fullName>
    </recommendedName>
</protein>
<reference evidence="2 3" key="1">
    <citation type="submission" date="2020-08" db="EMBL/GenBank/DDBJ databases">
        <title>Bridging the membrane lipid divide: bacteria of the FCB group superphylum have the potential to synthesize archaeal ether lipids.</title>
        <authorList>
            <person name="Villanueva L."/>
            <person name="Von Meijenfeldt F.A.B."/>
            <person name="Westbye A.B."/>
            <person name="Yadav S."/>
            <person name="Hopmans E.C."/>
            <person name="Dutilh B.E."/>
            <person name="Sinninghe Damste J.S."/>
        </authorList>
    </citation>
    <scope>NUCLEOTIDE SEQUENCE [LARGE SCALE GENOMIC DNA]</scope>
    <source>
        <strain evidence="2">NIOZ-UU17</strain>
    </source>
</reference>
<evidence type="ECO:0000256" key="1">
    <source>
        <dbReference type="SAM" id="SignalP"/>
    </source>
</evidence>
<dbReference type="AlphaFoldDB" id="A0A8J6P1Q5"/>
<accession>A0A8J6P1Q5</accession>
<feature type="signal peptide" evidence="1">
    <location>
        <begin position="1"/>
        <end position="23"/>
    </location>
</feature>
<organism evidence="2 3">
    <name type="scientific">Candidatus Desulfatibia vada</name>
    <dbReference type="NCBI Taxonomy" id="2841696"/>
    <lineage>
        <taxon>Bacteria</taxon>
        <taxon>Pseudomonadati</taxon>
        <taxon>Thermodesulfobacteriota</taxon>
        <taxon>Desulfobacteria</taxon>
        <taxon>Desulfobacterales</taxon>
        <taxon>Desulfobacterales incertae sedis</taxon>
        <taxon>Candidatus Desulfatibia</taxon>
    </lineage>
</organism>
<dbReference type="Proteomes" id="UP000605201">
    <property type="component" value="Unassembled WGS sequence"/>
</dbReference>
<sequence length="284" mass="31688">MRHKIVVLLVLLVSLTFIAGVFAQANGAVDNICNDAFVQYLNKRGVKSFLITSACREASQLVKNNKMDKGEAIRKAFGVMSIFERNLDDKTIETAISLLEKDKIQQRVGSLKKKGGMKKPLVVKGIYIGMPLDKAIKVIETQYPKGVSGKVHRRGSDEFNWGIQLKGKPVQSIQLSADKNRKVNSILLLHLDILFNVHNISMKDAVNLFSKAYKIVTPWKKLKVTSTSDKLKSGKLSMQHIMETSNPAGGYRVRIRSSKDGRAPVGIYILKYEVPSKTSKPKFD</sequence>
<gene>
    <name evidence="2" type="ORF">H8D96_19930</name>
</gene>
<name>A0A8J6P1Q5_9BACT</name>